<accession>A0A0D2MTF7</accession>
<protein>
    <submittedName>
        <fullName evidence="3">Uncharacterized protein</fullName>
    </submittedName>
</protein>
<feature type="compositionally biased region" description="Gly residues" evidence="2">
    <location>
        <begin position="311"/>
        <end position="322"/>
    </location>
</feature>
<keyword evidence="1" id="KW-0175">Coiled coil</keyword>
<evidence type="ECO:0000313" key="4">
    <source>
        <dbReference type="Proteomes" id="UP000054498"/>
    </source>
</evidence>
<name>A0A0D2MTF7_9CHLO</name>
<feature type="coiled-coil region" evidence="1">
    <location>
        <begin position="108"/>
        <end position="156"/>
    </location>
</feature>
<keyword evidence="4" id="KW-1185">Reference proteome</keyword>
<feature type="compositionally biased region" description="Low complexity" evidence="2">
    <location>
        <begin position="276"/>
        <end position="292"/>
    </location>
</feature>
<dbReference type="RefSeq" id="XP_013896735.1">
    <property type="nucleotide sequence ID" value="XM_014041281.1"/>
</dbReference>
<sequence>MIKILGELAELAGPLSAVLVTLRDELARACYSNYFAPEFGRPPAAAVAVAGGAARHELTGQGGIEDNPERRIRGALDGLRVADDGGFGGFSGSGGGLAFEQLPWHSVAARLRRENAALRGEQERVGRELGDHQAELVRVEQQLQLFQKAMDAAEEGAAALRAANAALAASEARAASDVAAGAAEARRLAGQVSRLQAELAELREANTALTEAGASSAEALERRAEGLQRALHAAELERAAAVELAAARVAPEEARDLHAAAEDAEARLAAAQQALAAAEARGAAAAEAARALTPRPRWDEPEGPEGRAAAPGGGGGGGGGGSSDDERGVGQQ</sequence>
<dbReference type="AlphaFoldDB" id="A0A0D2MTF7"/>
<dbReference type="KEGG" id="mng:MNEG_10245"/>
<dbReference type="EMBL" id="KK102457">
    <property type="protein sequence ID" value="KIY97715.1"/>
    <property type="molecule type" value="Genomic_DNA"/>
</dbReference>
<evidence type="ECO:0000256" key="2">
    <source>
        <dbReference type="SAM" id="MobiDB-lite"/>
    </source>
</evidence>
<evidence type="ECO:0000256" key="1">
    <source>
        <dbReference type="SAM" id="Coils"/>
    </source>
</evidence>
<reference evidence="3 4" key="1">
    <citation type="journal article" date="2013" name="BMC Genomics">
        <title>Reconstruction of the lipid metabolism for the microalga Monoraphidium neglectum from its genome sequence reveals characteristics suitable for biofuel production.</title>
        <authorList>
            <person name="Bogen C."/>
            <person name="Al-Dilaimi A."/>
            <person name="Albersmeier A."/>
            <person name="Wichmann J."/>
            <person name="Grundmann M."/>
            <person name="Rupp O."/>
            <person name="Lauersen K.J."/>
            <person name="Blifernez-Klassen O."/>
            <person name="Kalinowski J."/>
            <person name="Goesmann A."/>
            <person name="Mussgnug J.H."/>
            <person name="Kruse O."/>
        </authorList>
    </citation>
    <scope>NUCLEOTIDE SEQUENCE [LARGE SCALE GENOMIC DNA]</scope>
    <source>
        <strain evidence="3 4">SAG 48.87</strain>
    </source>
</reference>
<organism evidence="3 4">
    <name type="scientific">Monoraphidium neglectum</name>
    <dbReference type="NCBI Taxonomy" id="145388"/>
    <lineage>
        <taxon>Eukaryota</taxon>
        <taxon>Viridiplantae</taxon>
        <taxon>Chlorophyta</taxon>
        <taxon>core chlorophytes</taxon>
        <taxon>Chlorophyceae</taxon>
        <taxon>CS clade</taxon>
        <taxon>Sphaeropleales</taxon>
        <taxon>Selenastraceae</taxon>
        <taxon>Monoraphidium</taxon>
    </lineage>
</organism>
<dbReference type="OrthoDB" id="537822at2759"/>
<dbReference type="Proteomes" id="UP000054498">
    <property type="component" value="Unassembled WGS sequence"/>
</dbReference>
<evidence type="ECO:0000313" key="3">
    <source>
        <dbReference type="EMBL" id="KIY97715.1"/>
    </source>
</evidence>
<gene>
    <name evidence="3" type="ORF">MNEG_10245</name>
</gene>
<proteinExistence type="predicted"/>
<dbReference type="GeneID" id="25727388"/>
<feature type="region of interest" description="Disordered" evidence="2">
    <location>
        <begin position="276"/>
        <end position="332"/>
    </location>
</feature>